<dbReference type="PATRIC" id="fig|1286635.3.peg.778"/>
<dbReference type="InterPro" id="IPR040442">
    <property type="entry name" value="Pyrv_kinase-like_dom_sf"/>
</dbReference>
<accession>S0G802</accession>
<evidence type="ECO:0000256" key="11">
    <source>
        <dbReference type="ARBA" id="ARBA00023152"/>
    </source>
</evidence>
<dbReference type="GO" id="GO:0016301">
    <property type="term" value="F:kinase activity"/>
    <property type="evidence" value="ECO:0007669"/>
    <property type="project" value="UniProtKB-KW"/>
</dbReference>
<dbReference type="InterPro" id="IPR015806">
    <property type="entry name" value="Pyrv_Knase_insert_dom_sf"/>
</dbReference>
<evidence type="ECO:0000256" key="9">
    <source>
        <dbReference type="ARBA" id="ARBA00022840"/>
    </source>
</evidence>
<keyword evidence="7" id="KW-0547">Nucleotide-binding</keyword>
<evidence type="ECO:0000256" key="4">
    <source>
        <dbReference type="ARBA" id="ARBA00012142"/>
    </source>
</evidence>
<evidence type="ECO:0000256" key="5">
    <source>
        <dbReference type="ARBA" id="ARBA00022679"/>
    </source>
</evidence>
<evidence type="ECO:0000256" key="13">
    <source>
        <dbReference type="NCBIfam" id="TIGR01064"/>
    </source>
</evidence>
<evidence type="ECO:0000256" key="12">
    <source>
        <dbReference type="ARBA" id="ARBA00023317"/>
    </source>
</evidence>
<dbReference type="NCBIfam" id="TIGR01064">
    <property type="entry name" value="pyruv_kin"/>
    <property type="match status" value="1"/>
</dbReference>
<keyword evidence="11 14" id="KW-0324">Glycolysis</keyword>
<dbReference type="FunFam" id="2.40.33.10:FF:000001">
    <property type="entry name" value="Pyruvate kinase"/>
    <property type="match status" value="1"/>
</dbReference>
<evidence type="ECO:0000256" key="3">
    <source>
        <dbReference type="ARBA" id="ARBA00008663"/>
    </source>
</evidence>
<dbReference type="NCBIfam" id="NF004491">
    <property type="entry name" value="PRK05826.1"/>
    <property type="match status" value="1"/>
</dbReference>
<dbReference type="InterPro" id="IPR015793">
    <property type="entry name" value="Pyrv_Knase_brl"/>
</dbReference>
<dbReference type="InterPro" id="IPR018209">
    <property type="entry name" value="Pyrv_Knase_AS"/>
</dbReference>
<name>S0G802_9BACT</name>
<dbReference type="InterPro" id="IPR015795">
    <property type="entry name" value="Pyrv_Knase_C"/>
</dbReference>
<feature type="domain" description="Pyruvate kinase barrel" evidence="15">
    <location>
        <begin position="21"/>
        <end position="341"/>
    </location>
</feature>
<comment type="similarity">
    <text evidence="3 14">Belongs to the pyruvate kinase family.</text>
</comment>
<evidence type="ECO:0000259" key="16">
    <source>
        <dbReference type="Pfam" id="PF02887"/>
    </source>
</evidence>
<evidence type="ECO:0000256" key="1">
    <source>
        <dbReference type="ARBA" id="ARBA00001958"/>
    </source>
</evidence>
<sequence length="494" mass="54465">MGPPGMFYRDTGYRAVRLPAHKTKIVCTIGPASRSEAVLEQLMLQGMNVARLNFAHGTLQGHREDIGRIRAVADRAERSCMILADLPGPKIRIGKLLHEPLLLEKDHAVILTAQDSVGTADQIPVEYKRLPESVSPGSLIFLNDGFIQLQVEKVSKDKVFCRTVIGGPLLSYKGLHLPGVKIFADAVSDKDLEFVAFALQEGVDAFGVSFAESADDIRKVKAFAQKHGQSAYVVAKIERTEAIANFEEIVTAADAIMIARGDLGVQIPIQDVPAVQKKLINKANLLGRPVITATQMLLSMTENIRPTRAEVSDVANAIFDGTDAVMLSEETAIGKYPVETVEMIAKIATSAERERKSVQTLADLPAYFRTGAGSDSIRVEDIFSLNTVECANALHVRYILARTQSMRAACFISRFKPDCWILSFRGDVKTNHFSALSYGVYPVFLEDKTNAFSDMAMRFLIKTGMVEKDEKMILIEDESHDVMPETLLMKIFKV</sequence>
<keyword evidence="6" id="KW-0479">Metal-binding</keyword>
<dbReference type="SUPFAM" id="SSF51621">
    <property type="entry name" value="Phosphoenolpyruvate/pyruvate domain"/>
    <property type="match status" value="1"/>
</dbReference>
<keyword evidence="8 14" id="KW-0418">Kinase</keyword>
<dbReference type="GO" id="GO:0004743">
    <property type="term" value="F:pyruvate kinase activity"/>
    <property type="evidence" value="ECO:0007669"/>
    <property type="project" value="UniProtKB-UniRule"/>
</dbReference>
<dbReference type="InterPro" id="IPR011037">
    <property type="entry name" value="Pyrv_Knase-like_insert_dom_sf"/>
</dbReference>
<keyword evidence="10 14" id="KW-0460">Magnesium</keyword>
<dbReference type="EC" id="2.7.1.40" evidence="4 13"/>
<dbReference type="SUPFAM" id="SSF50800">
    <property type="entry name" value="PK beta-barrel domain-like"/>
    <property type="match status" value="1"/>
</dbReference>
<dbReference type="Pfam" id="PF00224">
    <property type="entry name" value="PK"/>
    <property type="match status" value="1"/>
</dbReference>
<dbReference type="Proteomes" id="UP000014216">
    <property type="component" value="Unassembled WGS sequence"/>
</dbReference>
<keyword evidence="18" id="KW-1185">Reference proteome</keyword>
<dbReference type="PROSITE" id="PS00110">
    <property type="entry name" value="PYRUVATE_KINASE"/>
    <property type="match status" value="1"/>
</dbReference>
<evidence type="ECO:0000256" key="10">
    <source>
        <dbReference type="ARBA" id="ARBA00022842"/>
    </source>
</evidence>
<keyword evidence="12 17" id="KW-0670">Pyruvate</keyword>
<dbReference type="Gene3D" id="3.20.20.60">
    <property type="entry name" value="Phosphoenolpyruvate-binding domains"/>
    <property type="match status" value="1"/>
</dbReference>
<dbReference type="InterPro" id="IPR001697">
    <property type="entry name" value="Pyr_Knase"/>
</dbReference>
<keyword evidence="5 14" id="KW-0808">Transferase</keyword>
<dbReference type="EMBL" id="APJX01000001">
    <property type="protein sequence ID" value="EMS81607.1"/>
    <property type="molecule type" value="Genomic_DNA"/>
</dbReference>
<dbReference type="PRINTS" id="PR01050">
    <property type="entry name" value="PYRUVTKNASE"/>
</dbReference>
<comment type="pathway">
    <text evidence="2 14">Carbohydrate degradation; glycolysis; pyruvate from D-glyceraldehyde 3-phosphate: step 5/5.</text>
</comment>
<evidence type="ECO:0000256" key="6">
    <source>
        <dbReference type="ARBA" id="ARBA00022723"/>
    </source>
</evidence>
<dbReference type="Gene3D" id="2.40.33.10">
    <property type="entry name" value="PK beta-barrel domain-like"/>
    <property type="match status" value="1"/>
</dbReference>
<dbReference type="PANTHER" id="PTHR11817">
    <property type="entry name" value="PYRUVATE KINASE"/>
    <property type="match status" value="1"/>
</dbReference>
<dbReference type="SUPFAM" id="SSF52935">
    <property type="entry name" value="PK C-terminal domain-like"/>
    <property type="match status" value="1"/>
</dbReference>
<dbReference type="Pfam" id="PF02887">
    <property type="entry name" value="PK_C"/>
    <property type="match status" value="1"/>
</dbReference>
<dbReference type="Gene3D" id="3.40.1380.20">
    <property type="entry name" value="Pyruvate kinase, C-terminal domain"/>
    <property type="match status" value="1"/>
</dbReference>
<dbReference type="GO" id="GO:0005524">
    <property type="term" value="F:ATP binding"/>
    <property type="evidence" value="ECO:0007669"/>
    <property type="project" value="UniProtKB-KW"/>
</dbReference>
<evidence type="ECO:0000313" key="17">
    <source>
        <dbReference type="EMBL" id="EMS81607.1"/>
    </source>
</evidence>
<comment type="cofactor">
    <cofactor evidence="1">
        <name>K(+)</name>
        <dbReference type="ChEBI" id="CHEBI:29103"/>
    </cofactor>
</comment>
<dbReference type="InterPro" id="IPR036918">
    <property type="entry name" value="Pyrv_Knase_C_sf"/>
</dbReference>
<dbReference type="GO" id="GO:0030955">
    <property type="term" value="F:potassium ion binding"/>
    <property type="evidence" value="ECO:0007669"/>
    <property type="project" value="UniProtKB-UniRule"/>
</dbReference>
<comment type="caution">
    <text evidence="17">The sequence shown here is derived from an EMBL/GenBank/DDBJ whole genome shotgun (WGS) entry which is preliminary data.</text>
</comment>
<gene>
    <name evidence="17" type="primary">pyk</name>
    <name evidence="17" type="ORF">Dpo_1c07480</name>
</gene>
<dbReference type="InterPro" id="IPR015813">
    <property type="entry name" value="Pyrv/PenolPyrv_kinase-like_dom"/>
</dbReference>
<dbReference type="UniPathway" id="UPA00109">
    <property type="reaction ID" value="UER00188"/>
</dbReference>
<evidence type="ECO:0000256" key="8">
    <source>
        <dbReference type="ARBA" id="ARBA00022777"/>
    </source>
</evidence>
<evidence type="ECO:0000256" key="2">
    <source>
        <dbReference type="ARBA" id="ARBA00004997"/>
    </source>
</evidence>
<evidence type="ECO:0000256" key="7">
    <source>
        <dbReference type="ARBA" id="ARBA00022741"/>
    </source>
</evidence>
<feature type="domain" description="Pyruvate kinase C-terminal" evidence="16">
    <location>
        <begin position="386"/>
        <end position="491"/>
    </location>
</feature>
<evidence type="ECO:0000256" key="14">
    <source>
        <dbReference type="RuleBase" id="RU000504"/>
    </source>
</evidence>
<keyword evidence="9" id="KW-0067">ATP-binding</keyword>
<dbReference type="AlphaFoldDB" id="S0G802"/>
<dbReference type="GO" id="GO:0000287">
    <property type="term" value="F:magnesium ion binding"/>
    <property type="evidence" value="ECO:0007669"/>
    <property type="project" value="UniProtKB-UniRule"/>
</dbReference>
<evidence type="ECO:0000313" key="18">
    <source>
        <dbReference type="Proteomes" id="UP000014216"/>
    </source>
</evidence>
<evidence type="ECO:0000259" key="15">
    <source>
        <dbReference type="Pfam" id="PF00224"/>
    </source>
</evidence>
<proteinExistence type="inferred from homology"/>
<reference evidence="17 18" key="1">
    <citation type="journal article" date="2013" name="Genome Announc.">
        <title>Draft Genome Sequence of Desulfotignum phosphitoxidans DSM 13687 Strain FiPS-3.</title>
        <authorList>
            <person name="Poehlein A."/>
            <person name="Daniel R."/>
            <person name="Simeonova D.D."/>
        </authorList>
    </citation>
    <scope>NUCLEOTIDE SEQUENCE [LARGE SCALE GENOMIC DNA]</scope>
    <source>
        <strain evidence="17 18">DSM 13687</strain>
    </source>
</reference>
<protein>
    <recommendedName>
        <fullName evidence="4 13">Pyruvate kinase</fullName>
        <ecNumber evidence="4 13">2.7.1.40</ecNumber>
    </recommendedName>
</protein>
<comment type="catalytic activity">
    <reaction evidence="14">
        <text>pyruvate + ATP = phosphoenolpyruvate + ADP + H(+)</text>
        <dbReference type="Rhea" id="RHEA:18157"/>
        <dbReference type="ChEBI" id="CHEBI:15361"/>
        <dbReference type="ChEBI" id="CHEBI:15378"/>
        <dbReference type="ChEBI" id="CHEBI:30616"/>
        <dbReference type="ChEBI" id="CHEBI:58702"/>
        <dbReference type="ChEBI" id="CHEBI:456216"/>
        <dbReference type="EC" id="2.7.1.40"/>
    </reaction>
</comment>
<organism evidence="17 18">
    <name type="scientific">Desulfotignum phosphitoxidans DSM 13687</name>
    <dbReference type="NCBI Taxonomy" id="1286635"/>
    <lineage>
        <taxon>Bacteria</taxon>
        <taxon>Pseudomonadati</taxon>
        <taxon>Thermodesulfobacteriota</taxon>
        <taxon>Desulfobacteria</taxon>
        <taxon>Desulfobacterales</taxon>
        <taxon>Desulfobacteraceae</taxon>
        <taxon>Desulfotignum</taxon>
    </lineage>
</organism>